<dbReference type="Proteomes" id="UP000011704">
    <property type="component" value="Unassembled WGS sequence"/>
</dbReference>
<protein>
    <submittedName>
        <fullName evidence="2">Uncharacterized protein</fullName>
    </submittedName>
</protein>
<keyword evidence="1" id="KW-0472">Membrane</keyword>
<dbReference type="InParanoid" id="M1YJA0"/>
<evidence type="ECO:0000313" key="2">
    <source>
        <dbReference type="EMBL" id="CCQ90586.1"/>
    </source>
</evidence>
<accession>M1YJA0</accession>
<keyword evidence="1" id="KW-0812">Transmembrane</keyword>
<dbReference type="EMBL" id="CAQJ01000035">
    <property type="protein sequence ID" value="CCQ90586.1"/>
    <property type="molecule type" value="Genomic_DNA"/>
</dbReference>
<gene>
    <name evidence="2" type="ORF">NITGR_310074</name>
</gene>
<feature type="transmembrane region" description="Helical" evidence="1">
    <location>
        <begin position="52"/>
        <end position="70"/>
    </location>
</feature>
<name>M1YJA0_NITG3</name>
<dbReference type="AlphaFoldDB" id="M1YJA0"/>
<dbReference type="HOGENOM" id="CLU_2288555_0_0_0"/>
<evidence type="ECO:0000313" key="3">
    <source>
        <dbReference type="Proteomes" id="UP000011704"/>
    </source>
</evidence>
<reference evidence="2 3" key="1">
    <citation type="journal article" date="2013" name="Front. Microbiol.">
        <title>The genome of Nitrospina gracilis illuminates the metabolism and evolution of the major marine nitrite oxidizer.</title>
        <authorList>
            <person name="Luecker S."/>
            <person name="Nowka B."/>
            <person name="Rattei T."/>
            <person name="Spieck E."/>
            <person name="and Daims H."/>
        </authorList>
    </citation>
    <scope>NUCLEOTIDE SEQUENCE [LARGE SCALE GENOMIC DNA]</scope>
    <source>
        <strain evidence="2 3">3/211</strain>
    </source>
</reference>
<proteinExistence type="predicted"/>
<dbReference type="STRING" id="1266370.NITGR_310074"/>
<keyword evidence="3" id="KW-1185">Reference proteome</keyword>
<keyword evidence="1" id="KW-1133">Transmembrane helix</keyword>
<organism evidence="2 3">
    <name type="scientific">Nitrospina gracilis (strain 3/211)</name>
    <dbReference type="NCBI Taxonomy" id="1266370"/>
    <lineage>
        <taxon>Bacteria</taxon>
        <taxon>Pseudomonadati</taxon>
        <taxon>Nitrospinota/Tectimicrobiota group</taxon>
        <taxon>Nitrospinota</taxon>
        <taxon>Nitrospinia</taxon>
        <taxon>Nitrospinales</taxon>
        <taxon>Nitrospinaceae</taxon>
        <taxon>Nitrospina</taxon>
    </lineage>
</organism>
<comment type="caution">
    <text evidence="2">The sequence shown here is derived from an EMBL/GenBank/DDBJ whole genome shotgun (WGS) entry which is preliminary data.</text>
</comment>
<evidence type="ECO:0000256" key="1">
    <source>
        <dbReference type="SAM" id="Phobius"/>
    </source>
</evidence>
<feature type="transmembrane region" description="Helical" evidence="1">
    <location>
        <begin position="76"/>
        <end position="98"/>
    </location>
</feature>
<sequence length="101" mass="10629">MEKRNNIYVGVFLLGLTGVLIGVVVHSPMLAVVAGVLGSIIGGFIGWLGGRFYLVTICVGVLIGTFIGYRTGDRDILIIAAGSGAAISGFVANFIQLFRRK</sequence>
<dbReference type="RefSeq" id="WP_005008269.1">
    <property type="nucleotide sequence ID" value="NZ_HG422173.1"/>
</dbReference>
<feature type="transmembrane region" description="Helical" evidence="1">
    <location>
        <begin position="30"/>
        <end position="47"/>
    </location>
</feature>
<feature type="transmembrane region" description="Helical" evidence="1">
    <location>
        <begin position="7"/>
        <end position="24"/>
    </location>
</feature>